<gene>
    <name evidence="1" type="ORF">F7R25_00680</name>
</gene>
<dbReference type="RefSeq" id="WP_059686421.1">
    <property type="nucleotide sequence ID" value="NZ_CABVPM010000006.1"/>
</dbReference>
<name>A0A6L3N5M7_9BURK</name>
<dbReference type="Proteomes" id="UP000473470">
    <property type="component" value="Unassembled WGS sequence"/>
</dbReference>
<comment type="caution">
    <text evidence="1">The sequence shown here is derived from an EMBL/GenBank/DDBJ whole genome shotgun (WGS) entry which is preliminary data.</text>
</comment>
<evidence type="ECO:0000313" key="1">
    <source>
        <dbReference type="EMBL" id="KAB0641588.1"/>
    </source>
</evidence>
<dbReference type="EMBL" id="VZOK01000001">
    <property type="protein sequence ID" value="KAB0641588.1"/>
    <property type="molecule type" value="Genomic_DNA"/>
</dbReference>
<proteinExistence type="predicted"/>
<evidence type="ECO:0000313" key="2">
    <source>
        <dbReference type="Proteomes" id="UP000473470"/>
    </source>
</evidence>
<dbReference type="AlphaFoldDB" id="A0A6L3N5M7"/>
<protein>
    <submittedName>
        <fullName evidence="1">Uncharacterized protein</fullName>
    </submittedName>
</protein>
<sequence>MLDYFEREAGKQAGDTAKAARVMVDAVKSDVTPSRLTLGKDAYRAWDAAIAARQADLAACHDRGEATAYDGVEVTSIESLSA</sequence>
<organism evidence="1 2">
    <name type="scientific">Burkholderia stagnalis</name>
    <dbReference type="NCBI Taxonomy" id="1503054"/>
    <lineage>
        <taxon>Bacteria</taxon>
        <taxon>Pseudomonadati</taxon>
        <taxon>Pseudomonadota</taxon>
        <taxon>Betaproteobacteria</taxon>
        <taxon>Burkholderiales</taxon>
        <taxon>Burkholderiaceae</taxon>
        <taxon>Burkholderia</taxon>
        <taxon>Burkholderia cepacia complex</taxon>
    </lineage>
</organism>
<accession>A0A6L3N5M7</accession>
<reference evidence="1 2" key="1">
    <citation type="submission" date="2019-09" db="EMBL/GenBank/DDBJ databases">
        <title>Draft genome sequences of 48 bacterial type strains from the CCUG.</title>
        <authorList>
            <person name="Tunovic T."/>
            <person name="Pineiro-Iglesias B."/>
            <person name="Unosson C."/>
            <person name="Inganas E."/>
            <person name="Ohlen M."/>
            <person name="Cardew S."/>
            <person name="Jensie-Markopoulos S."/>
            <person name="Salva-Serra F."/>
            <person name="Jaen-Luchoro D."/>
            <person name="Karlsson R."/>
            <person name="Svensson-Stadler L."/>
            <person name="Chun J."/>
            <person name="Moore E."/>
        </authorList>
    </citation>
    <scope>NUCLEOTIDE SEQUENCE [LARGE SCALE GENOMIC DNA]</scope>
    <source>
        <strain evidence="1 2">CCUG 65686</strain>
    </source>
</reference>